<comment type="caution">
    <text evidence="2">The sequence shown here is derived from an EMBL/GenBank/DDBJ whole genome shotgun (WGS) entry which is preliminary data.</text>
</comment>
<dbReference type="AlphaFoldDB" id="A0A6I1MNZ5"/>
<dbReference type="RefSeq" id="WP_152890467.1">
    <property type="nucleotide sequence ID" value="NZ_WHJC01000167.1"/>
</dbReference>
<dbReference type="Proteomes" id="UP000430345">
    <property type="component" value="Unassembled WGS sequence"/>
</dbReference>
<evidence type="ECO:0000313" key="3">
    <source>
        <dbReference type="Proteomes" id="UP000430345"/>
    </source>
</evidence>
<organism evidence="2 3">
    <name type="scientific">Clostridium tarantellae</name>
    <dbReference type="NCBI Taxonomy" id="39493"/>
    <lineage>
        <taxon>Bacteria</taxon>
        <taxon>Bacillati</taxon>
        <taxon>Bacillota</taxon>
        <taxon>Clostridia</taxon>
        <taxon>Eubacteriales</taxon>
        <taxon>Clostridiaceae</taxon>
        <taxon>Clostridium</taxon>
    </lineage>
</organism>
<protein>
    <submittedName>
        <fullName evidence="2">YvrJ family protein</fullName>
    </submittedName>
</protein>
<dbReference type="InterPro" id="IPR024419">
    <property type="entry name" value="YvrJ"/>
</dbReference>
<dbReference type="EMBL" id="WHJC01000167">
    <property type="protein sequence ID" value="MPQ44198.1"/>
    <property type="molecule type" value="Genomic_DNA"/>
</dbReference>
<gene>
    <name evidence="2" type="ORF">GBZ86_10530</name>
</gene>
<dbReference type="OrthoDB" id="2662123at2"/>
<keyword evidence="1" id="KW-0472">Membrane</keyword>
<name>A0A6I1MNZ5_9CLOT</name>
<keyword evidence="3" id="KW-1185">Reference proteome</keyword>
<keyword evidence="1" id="KW-1133">Transmembrane helix</keyword>
<reference evidence="2 3" key="1">
    <citation type="submission" date="2019-10" db="EMBL/GenBank/DDBJ databases">
        <title>The Genome Sequence of Clostridium tarantellae Isolated from Fish Brain.</title>
        <authorList>
            <person name="Bano L."/>
            <person name="Kiel M."/>
            <person name="Sales G."/>
            <person name="Doxey A.C."/>
            <person name="Mansfield M.J."/>
            <person name="Schiavone M."/>
            <person name="Rossetto O."/>
            <person name="Pirazzini M."/>
            <person name="Dobrindt U."/>
            <person name="Montecucco C."/>
        </authorList>
    </citation>
    <scope>NUCLEOTIDE SEQUENCE [LARGE SCALE GENOMIC DNA]</scope>
    <source>
        <strain evidence="2 3">DSM 3997</strain>
    </source>
</reference>
<accession>A0A6I1MNZ5</accession>
<evidence type="ECO:0000313" key="2">
    <source>
        <dbReference type="EMBL" id="MPQ44198.1"/>
    </source>
</evidence>
<sequence>MEDFIALIANVGFPIVITSYLLVRMENKMDKLTIAINDLAHHLDNSTKKIN</sequence>
<dbReference type="Pfam" id="PF12841">
    <property type="entry name" value="YvrJ"/>
    <property type="match status" value="1"/>
</dbReference>
<proteinExistence type="predicted"/>
<feature type="transmembrane region" description="Helical" evidence="1">
    <location>
        <begin position="6"/>
        <end position="23"/>
    </location>
</feature>
<keyword evidence="1" id="KW-0812">Transmembrane</keyword>
<evidence type="ECO:0000256" key="1">
    <source>
        <dbReference type="SAM" id="Phobius"/>
    </source>
</evidence>